<feature type="compositionally biased region" description="Basic and acidic residues" evidence="1">
    <location>
        <begin position="1"/>
        <end position="13"/>
    </location>
</feature>
<reference evidence="2" key="1">
    <citation type="submission" date="2022-05" db="EMBL/GenBank/DDBJ databases">
        <authorList>
            <person name="Okamura Y."/>
        </authorList>
    </citation>
    <scope>NUCLEOTIDE SEQUENCE</scope>
</reference>
<evidence type="ECO:0000313" key="3">
    <source>
        <dbReference type="Proteomes" id="UP001152562"/>
    </source>
</evidence>
<comment type="caution">
    <text evidence="2">The sequence shown here is derived from an EMBL/GenBank/DDBJ whole genome shotgun (WGS) entry which is preliminary data.</text>
</comment>
<evidence type="ECO:0000256" key="1">
    <source>
        <dbReference type="SAM" id="MobiDB-lite"/>
    </source>
</evidence>
<name>A0A9P0SHZ8_PIEBR</name>
<dbReference type="AlphaFoldDB" id="A0A9P0SHZ8"/>
<sequence length="204" mass="21832">MEKRPPDPPDPPDKISSPVESMHLSSPVLSQPGVKLRLNSINEGLAEPTTNDLKPMTDVRSSADDVNHGFYSHPSLTDSPKSYHMNVKGPFLVHVSCPESDPYASSSISSIKLDSANTSPASSISLSRPITIPSQVSPKTTSYRKTVFLPPSCKPTLGRSYEKVANEAITSNLPSSLSNGCALSAPSPINNEVSPNDNLLDCLY</sequence>
<organism evidence="2 3">
    <name type="scientific">Pieris brassicae</name>
    <name type="common">White butterfly</name>
    <name type="synonym">Large white butterfly</name>
    <dbReference type="NCBI Taxonomy" id="7116"/>
    <lineage>
        <taxon>Eukaryota</taxon>
        <taxon>Metazoa</taxon>
        <taxon>Ecdysozoa</taxon>
        <taxon>Arthropoda</taxon>
        <taxon>Hexapoda</taxon>
        <taxon>Insecta</taxon>
        <taxon>Pterygota</taxon>
        <taxon>Neoptera</taxon>
        <taxon>Endopterygota</taxon>
        <taxon>Lepidoptera</taxon>
        <taxon>Glossata</taxon>
        <taxon>Ditrysia</taxon>
        <taxon>Papilionoidea</taxon>
        <taxon>Pieridae</taxon>
        <taxon>Pierinae</taxon>
        <taxon>Pieris</taxon>
    </lineage>
</organism>
<accession>A0A9P0SHZ8</accession>
<dbReference type="Proteomes" id="UP001152562">
    <property type="component" value="Unassembled WGS sequence"/>
</dbReference>
<gene>
    <name evidence="2" type="ORF">PIBRA_LOCUS483</name>
</gene>
<proteinExistence type="predicted"/>
<protein>
    <submittedName>
        <fullName evidence="2">Uncharacterized protein</fullName>
    </submittedName>
</protein>
<keyword evidence="3" id="KW-1185">Reference proteome</keyword>
<feature type="region of interest" description="Disordered" evidence="1">
    <location>
        <begin position="1"/>
        <end position="32"/>
    </location>
</feature>
<dbReference type="EMBL" id="CALOZG010000001">
    <property type="protein sequence ID" value="CAH3863488.1"/>
    <property type="molecule type" value="Genomic_DNA"/>
</dbReference>
<evidence type="ECO:0000313" key="2">
    <source>
        <dbReference type="EMBL" id="CAH3863488.1"/>
    </source>
</evidence>